<dbReference type="PROSITE" id="PS00107">
    <property type="entry name" value="PROTEIN_KINASE_ATP"/>
    <property type="match status" value="1"/>
</dbReference>
<evidence type="ECO:0000256" key="1">
    <source>
        <dbReference type="ARBA" id="ARBA00012513"/>
    </source>
</evidence>
<keyword evidence="2" id="KW-0723">Serine/threonine-protein kinase</keyword>
<feature type="compositionally biased region" description="Low complexity" evidence="10">
    <location>
        <begin position="678"/>
        <end position="691"/>
    </location>
</feature>
<feature type="binding site" evidence="9">
    <location>
        <position position="41"/>
    </location>
    <ligand>
        <name>ATP</name>
        <dbReference type="ChEBI" id="CHEBI:30616"/>
    </ligand>
</feature>
<feature type="transmembrane region" description="Helical" evidence="11">
    <location>
        <begin position="363"/>
        <end position="381"/>
    </location>
</feature>
<evidence type="ECO:0000256" key="6">
    <source>
        <dbReference type="ARBA" id="ARBA00022840"/>
    </source>
</evidence>
<dbReference type="Proteomes" id="UP000260664">
    <property type="component" value="Unassembled WGS sequence"/>
</dbReference>
<accession>A0A3E4FAK7</accession>
<keyword evidence="11" id="KW-0472">Membrane</keyword>
<keyword evidence="3" id="KW-0808">Transferase</keyword>
<keyword evidence="6 9" id="KW-0067">ATP-binding</keyword>
<feature type="compositionally biased region" description="Acidic residues" evidence="10">
    <location>
        <begin position="304"/>
        <end position="344"/>
    </location>
</feature>
<dbReference type="InterPro" id="IPR005543">
    <property type="entry name" value="PASTA_dom"/>
</dbReference>
<feature type="domain" description="Protein kinase" evidence="12">
    <location>
        <begin position="12"/>
        <end position="271"/>
    </location>
</feature>
<protein>
    <recommendedName>
        <fullName evidence="1">non-specific serine/threonine protein kinase</fullName>
        <ecNumber evidence="1">2.7.11.1</ecNumber>
    </recommendedName>
</protein>
<dbReference type="InterPro" id="IPR008271">
    <property type="entry name" value="Ser/Thr_kinase_AS"/>
</dbReference>
<dbReference type="PANTHER" id="PTHR43289">
    <property type="entry name" value="MITOGEN-ACTIVATED PROTEIN KINASE KINASE KINASE 20-RELATED"/>
    <property type="match status" value="1"/>
</dbReference>
<feature type="domain" description="PASTA" evidence="13">
    <location>
        <begin position="472"/>
        <end position="538"/>
    </location>
</feature>
<dbReference type="CDD" id="cd06577">
    <property type="entry name" value="PASTA_pknB"/>
    <property type="match status" value="4"/>
</dbReference>
<evidence type="ECO:0000256" key="5">
    <source>
        <dbReference type="ARBA" id="ARBA00022777"/>
    </source>
</evidence>
<dbReference type="EMBL" id="QSOI01000001">
    <property type="protein sequence ID" value="RGI86807.1"/>
    <property type="molecule type" value="Genomic_DNA"/>
</dbReference>
<dbReference type="Pfam" id="PF00069">
    <property type="entry name" value="Pkinase"/>
    <property type="match status" value="1"/>
</dbReference>
<evidence type="ECO:0000256" key="2">
    <source>
        <dbReference type="ARBA" id="ARBA00022527"/>
    </source>
</evidence>
<keyword evidence="5 14" id="KW-0418">Kinase</keyword>
<dbReference type="SMART" id="SM00220">
    <property type="entry name" value="S_TKc"/>
    <property type="match status" value="1"/>
</dbReference>
<keyword evidence="11" id="KW-0812">Transmembrane</keyword>
<dbReference type="GO" id="GO:0004674">
    <property type="term" value="F:protein serine/threonine kinase activity"/>
    <property type="evidence" value="ECO:0007669"/>
    <property type="project" value="UniProtKB-KW"/>
</dbReference>
<dbReference type="RefSeq" id="WP_117494150.1">
    <property type="nucleotide sequence ID" value="NZ_QSOI01000001.1"/>
</dbReference>
<feature type="domain" description="PASTA" evidence="13">
    <location>
        <begin position="539"/>
        <end position="606"/>
    </location>
</feature>
<dbReference type="FunFam" id="3.30.200.20:FF:000035">
    <property type="entry name" value="Serine/threonine protein kinase Stk1"/>
    <property type="match status" value="1"/>
</dbReference>
<dbReference type="PANTHER" id="PTHR43289:SF34">
    <property type="entry name" value="SERINE_THREONINE-PROTEIN KINASE YBDM-RELATED"/>
    <property type="match status" value="1"/>
</dbReference>
<feature type="region of interest" description="Disordered" evidence="10">
    <location>
        <begin position="652"/>
        <end position="703"/>
    </location>
</feature>
<keyword evidence="4 9" id="KW-0547">Nucleotide-binding</keyword>
<dbReference type="SMART" id="SM00740">
    <property type="entry name" value="PASTA"/>
    <property type="match status" value="4"/>
</dbReference>
<dbReference type="InterPro" id="IPR000719">
    <property type="entry name" value="Prot_kinase_dom"/>
</dbReference>
<dbReference type="SUPFAM" id="SSF56112">
    <property type="entry name" value="Protein kinase-like (PK-like)"/>
    <property type="match status" value="1"/>
</dbReference>
<organism evidence="14 15">
    <name type="scientific">Dorea formicigenerans</name>
    <dbReference type="NCBI Taxonomy" id="39486"/>
    <lineage>
        <taxon>Bacteria</taxon>
        <taxon>Bacillati</taxon>
        <taxon>Bacillota</taxon>
        <taxon>Clostridia</taxon>
        <taxon>Lachnospirales</taxon>
        <taxon>Lachnospiraceae</taxon>
        <taxon>Dorea</taxon>
    </lineage>
</organism>
<evidence type="ECO:0000256" key="7">
    <source>
        <dbReference type="ARBA" id="ARBA00047899"/>
    </source>
</evidence>
<evidence type="ECO:0000256" key="11">
    <source>
        <dbReference type="SAM" id="Phobius"/>
    </source>
</evidence>
<dbReference type="NCBIfam" id="NF033483">
    <property type="entry name" value="PknB_PASTA_kin"/>
    <property type="match status" value="1"/>
</dbReference>
<feature type="compositionally biased region" description="Gly residues" evidence="10">
    <location>
        <begin position="692"/>
        <end position="703"/>
    </location>
</feature>
<gene>
    <name evidence="14" type="primary">pknB</name>
    <name evidence="14" type="ORF">DXD84_01210</name>
</gene>
<feature type="region of interest" description="Disordered" evidence="10">
    <location>
        <begin position="434"/>
        <end position="454"/>
    </location>
</feature>
<dbReference type="PROSITE" id="PS00108">
    <property type="entry name" value="PROTEIN_KINASE_ST"/>
    <property type="match status" value="1"/>
</dbReference>
<comment type="caution">
    <text evidence="14">The sequence shown here is derived from an EMBL/GenBank/DDBJ whole genome shotgun (WGS) entry which is preliminary data.</text>
</comment>
<dbReference type="CDD" id="cd14014">
    <property type="entry name" value="STKc_PknB_like"/>
    <property type="match status" value="1"/>
</dbReference>
<feature type="region of interest" description="Disordered" evidence="10">
    <location>
        <begin position="300"/>
        <end position="351"/>
    </location>
</feature>
<evidence type="ECO:0000259" key="12">
    <source>
        <dbReference type="PROSITE" id="PS50011"/>
    </source>
</evidence>
<dbReference type="AlphaFoldDB" id="A0A3E4FAK7"/>
<evidence type="ECO:0000313" key="15">
    <source>
        <dbReference type="Proteomes" id="UP000260664"/>
    </source>
</evidence>
<dbReference type="SUPFAM" id="SSF54184">
    <property type="entry name" value="Penicillin-binding protein 2x (pbp-2x), c-terminal domain"/>
    <property type="match status" value="1"/>
</dbReference>
<reference evidence="14 15" key="1">
    <citation type="submission" date="2018-08" db="EMBL/GenBank/DDBJ databases">
        <title>A genome reference for cultivated species of the human gut microbiota.</title>
        <authorList>
            <person name="Zou Y."/>
            <person name="Xue W."/>
            <person name="Luo G."/>
        </authorList>
    </citation>
    <scope>NUCLEOTIDE SEQUENCE [LARGE SCALE GENOMIC DNA]</scope>
    <source>
        <strain evidence="14 15">TM09-19AC</strain>
    </source>
</reference>
<dbReference type="EC" id="2.7.11.1" evidence="1"/>
<feature type="domain" description="PASTA" evidence="13">
    <location>
        <begin position="607"/>
        <end position="673"/>
    </location>
</feature>
<evidence type="ECO:0000256" key="4">
    <source>
        <dbReference type="ARBA" id="ARBA00022741"/>
    </source>
</evidence>
<evidence type="ECO:0000256" key="8">
    <source>
        <dbReference type="ARBA" id="ARBA00048679"/>
    </source>
</evidence>
<dbReference type="InterPro" id="IPR017441">
    <property type="entry name" value="Protein_kinase_ATP_BS"/>
</dbReference>
<evidence type="ECO:0000256" key="10">
    <source>
        <dbReference type="SAM" id="MobiDB-lite"/>
    </source>
</evidence>
<proteinExistence type="predicted"/>
<dbReference type="Gene3D" id="1.10.510.10">
    <property type="entry name" value="Transferase(Phosphotransferase) domain 1"/>
    <property type="match status" value="1"/>
</dbReference>
<evidence type="ECO:0000313" key="14">
    <source>
        <dbReference type="EMBL" id="RGI86807.1"/>
    </source>
</evidence>
<dbReference type="FunFam" id="1.10.510.10:FF:000021">
    <property type="entry name" value="Serine/threonine protein kinase"/>
    <property type="match status" value="1"/>
</dbReference>
<comment type="catalytic activity">
    <reaction evidence="7">
        <text>L-threonyl-[protein] + ATP = O-phospho-L-threonyl-[protein] + ADP + H(+)</text>
        <dbReference type="Rhea" id="RHEA:46608"/>
        <dbReference type="Rhea" id="RHEA-COMP:11060"/>
        <dbReference type="Rhea" id="RHEA-COMP:11605"/>
        <dbReference type="ChEBI" id="CHEBI:15378"/>
        <dbReference type="ChEBI" id="CHEBI:30013"/>
        <dbReference type="ChEBI" id="CHEBI:30616"/>
        <dbReference type="ChEBI" id="CHEBI:61977"/>
        <dbReference type="ChEBI" id="CHEBI:456216"/>
        <dbReference type="EC" id="2.7.11.1"/>
    </reaction>
</comment>
<feature type="compositionally biased region" description="Polar residues" evidence="10">
    <location>
        <begin position="652"/>
        <end position="669"/>
    </location>
</feature>
<sequence length="703" mass="76145">MVKDGIVLGKRYEVLSKIGAGGMADVYKGKDTMLNRYVAIKVLKKEYREDENFVRKFHSEAQAAAGLLNPNIVNVYDVGEDRGLYYMVMELVEGITLKEYIEKKGKLSHKEVISIAIQMCNGIGAAHAAGIVHRDIKPQNVMISRDGKVKVTDFGIAKAVSSNTISSNAMGSVHYTSPEQARGGYSDAKSDIYSIGITLYEMVTGRVPFDGESTVEVAMKHLQQEITPPSEYAPDIPYSLEQIILKCTQKNSERRYASTADLTRDLKRSMMDPDGDFVVIPPLRNADTVIITDDELDDIRSSYDDYDDEDDYGDDDYDGADDYDDDYGDDRYDDDDEEYDDDDYDGRKGTEEVNPRMNKVMKILMIVVALIIAFILIFAVGKAAGIFKSIGSGTTTEDSSDKDTVKVPDIVGKTEEEATKALKDKNLGIKVDSREDSEKYEEGTVSEQKTKAGTKVKKHSTVHVVVSSALIGKEIPVPDVSGKSEDEAQEALSKAGFTDVRPDFQYDDNVAEGMVISTTPAAHSKATKDTQIKMIVSKGAEKKTVPDVRGKTEAEARSEIQAAGLTIGSTSTQHDDSVAKGNVISQSVTPGKKVSAGTAINLVLSGGTDKVNVQSFVGKDEEELLSWASQNGLNASKQKDEYSSNYEEGTIISMSPASGSVSKGSTITYVLSRGPKPSDNTNTGGNTDTGNSGSGSGSDSGQQ</sequence>
<dbReference type="Pfam" id="PF03793">
    <property type="entry name" value="PASTA"/>
    <property type="match status" value="4"/>
</dbReference>
<dbReference type="PROSITE" id="PS51178">
    <property type="entry name" value="PASTA"/>
    <property type="match status" value="4"/>
</dbReference>
<dbReference type="InterPro" id="IPR011009">
    <property type="entry name" value="Kinase-like_dom_sf"/>
</dbReference>
<name>A0A3E4FAK7_9FIRM</name>
<keyword evidence="11" id="KW-1133">Transmembrane helix</keyword>
<feature type="domain" description="PASTA" evidence="13">
    <location>
        <begin position="401"/>
        <end position="468"/>
    </location>
</feature>
<evidence type="ECO:0000256" key="3">
    <source>
        <dbReference type="ARBA" id="ARBA00022679"/>
    </source>
</evidence>
<comment type="catalytic activity">
    <reaction evidence="8">
        <text>L-seryl-[protein] + ATP = O-phospho-L-seryl-[protein] + ADP + H(+)</text>
        <dbReference type="Rhea" id="RHEA:17989"/>
        <dbReference type="Rhea" id="RHEA-COMP:9863"/>
        <dbReference type="Rhea" id="RHEA-COMP:11604"/>
        <dbReference type="ChEBI" id="CHEBI:15378"/>
        <dbReference type="ChEBI" id="CHEBI:29999"/>
        <dbReference type="ChEBI" id="CHEBI:30616"/>
        <dbReference type="ChEBI" id="CHEBI:83421"/>
        <dbReference type="ChEBI" id="CHEBI:456216"/>
        <dbReference type="EC" id="2.7.11.1"/>
    </reaction>
</comment>
<evidence type="ECO:0000256" key="9">
    <source>
        <dbReference type="PROSITE-ProRule" id="PRU10141"/>
    </source>
</evidence>
<dbReference type="Gene3D" id="3.30.200.20">
    <property type="entry name" value="Phosphorylase Kinase, domain 1"/>
    <property type="match status" value="1"/>
</dbReference>
<dbReference type="Gene3D" id="3.30.10.20">
    <property type="match status" value="4"/>
</dbReference>
<evidence type="ECO:0000259" key="13">
    <source>
        <dbReference type="PROSITE" id="PS51178"/>
    </source>
</evidence>
<dbReference type="GO" id="GO:0005524">
    <property type="term" value="F:ATP binding"/>
    <property type="evidence" value="ECO:0007669"/>
    <property type="project" value="UniProtKB-UniRule"/>
</dbReference>
<dbReference type="PROSITE" id="PS50011">
    <property type="entry name" value="PROTEIN_KINASE_DOM"/>
    <property type="match status" value="1"/>
</dbReference>